<keyword evidence="9" id="KW-1185">Reference proteome</keyword>
<reference evidence="8" key="1">
    <citation type="journal article" date="2021" name="Nat. Commun.">
        <title>Genetic determinants of endophytism in the Arabidopsis root mycobiome.</title>
        <authorList>
            <person name="Mesny F."/>
            <person name="Miyauchi S."/>
            <person name="Thiergart T."/>
            <person name="Pickel B."/>
            <person name="Atanasova L."/>
            <person name="Karlsson M."/>
            <person name="Huettel B."/>
            <person name="Barry K.W."/>
            <person name="Haridas S."/>
            <person name="Chen C."/>
            <person name="Bauer D."/>
            <person name="Andreopoulos W."/>
            <person name="Pangilinan J."/>
            <person name="LaButti K."/>
            <person name="Riley R."/>
            <person name="Lipzen A."/>
            <person name="Clum A."/>
            <person name="Drula E."/>
            <person name="Henrissat B."/>
            <person name="Kohler A."/>
            <person name="Grigoriev I.V."/>
            <person name="Martin F.M."/>
            <person name="Hacquard S."/>
        </authorList>
    </citation>
    <scope>NUCLEOTIDE SEQUENCE</scope>
    <source>
        <strain evidence="8">MPI-CAGE-CH-0235</strain>
    </source>
</reference>
<dbReference type="SUPFAM" id="SSF57701">
    <property type="entry name" value="Zn2/Cys6 DNA-binding domain"/>
    <property type="match status" value="1"/>
</dbReference>
<dbReference type="GO" id="GO:0006351">
    <property type="term" value="P:DNA-templated transcription"/>
    <property type="evidence" value="ECO:0007669"/>
    <property type="project" value="InterPro"/>
</dbReference>
<evidence type="ECO:0000256" key="3">
    <source>
        <dbReference type="ARBA" id="ARBA00023015"/>
    </source>
</evidence>
<proteinExistence type="predicted"/>
<sequence>MRRHLATSHRETQGLVRVRRASSKHPESGFGHRVRRACSLCRRLKLKCDGRRPCYRCADDPAQCIYVSSVTNELPSTASDLVDIPNPASVSEPCPDSMGNSIFEFGFPGPSTGEAEFQSSPSRPVNSSFTSSHVLFGDSDAHLWGFEGVPALDSARLGSLSTAAWPTTLNVAAMVIEKPGIPRDQDTIAGPAIPSHQESVYETDSIAYESWPKHIQPPEPGHGHDESSFLTLDGYVDFIENIDRRISQEQFEEHVATWKLKRLLFHFVDVDGAVEMPNFSLPSFETEAWLMHWVADAPMHVPVLPKSTYQRITAAYEAVRKPSGYWASHLRGEIPPLEVLNTFMQSYFEHFHTVFPLLHKPTFSAEESNWLLVLAIIVTGCRFVSHPSAQLCVGAMQEFLRRVTTITLENCGESTRAISFVQAILLSHIGLASSDQTKLMQYSQMYQGYITFLCRRTGCFQEKGKEEEGTEMGFEDHWKAWVSTESRRRLGYCAWLLDTDQACFDLDSAPHLPTELLLTGLPCGEDEWEAATATAWLLEHQSSYPRIGRTLREETDTILSKGSWPENVGLFASLILLMSVLRDNRFPPHTLSRASASNFISPGRQDNLTGRDKVALLALESLGRHIRTSSLMELNGEHSGLKMTVLQQYHARLRTWVRSNGYEARKAAVHAGKVFAFMRNATDGYWTAPLVFLSASIYLWTFIEYALVREPALDLDEALTNRRLMPLLRLDKFKDMEQEQKWLDTGEGFQVHISGIGSINSRDGLSRLMMEASKLLLQRESWPFTKTLGFTMRVIYAENAHGFE</sequence>
<dbReference type="Pfam" id="PF04082">
    <property type="entry name" value="Fungal_trans"/>
    <property type="match status" value="1"/>
</dbReference>
<name>A0A8K0WWB6_9HYPO</name>
<dbReference type="SMART" id="SM00066">
    <property type="entry name" value="GAL4"/>
    <property type="match status" value="1"/>
</dbReference>
<evidence type="ECO:0000256" key="1">
    <source>
        <dbReference type="ARBA" id="ARBA00022723"/>
    </source>
</evidence>
<keyword evidence="2" id="KW-0862">Zinc</keyword>
<dbReference type="OrthoDB" id="1405595at2759"/>
<dbReference type="GO" id="GO:0008270">
    <property type="term" value="F:zinc ion binding"/>
    <property type="evidence" value="ECO:0007669"/>
    <property type="project" value="InterPro"/>
</dbReference>
<dbReference type="EMBL" id="JAGPNK010000002">
    <property type="protein sequence ID" value="KAH7325699.1"/>
    <property type="molecule type" value="Genomic_DNA"/>
</dbReference>
<dbReference type="InterPro" id="IPR007219">
    <property type="entry name" value="XnlR_reg_dom"/>
</dbReference>
<keyword evidence="1" id="KW-0479">Metal-binding</keyword>
<protein>
    <submittedName>
        <fullName evidence="8">Fungal-specific transcription factor domain-containing protein</fullName>
    </submittedName>
</protein>
<feature type="region of interest" description="Disordered" evidence="6">
    <location>
        <begin position="1"/>
        <end position="28"/>
    </location>
</feature>
<gene>
    <name evidence="8" type="ORF">B0I35DRAFT_474443</name>
</gene>
<evidence type="ECO:0000256" key="5">
    <source>
        <dbReference type="ARBA" id="ARBA00023242"/>
    </source>
</evidence>
<dbReference type="PROSITE" id="PS00463">
    <property type="entry name" value="ZN2_CY6_FUNGAL_1"/>
    <property type="match status" value="1"/>
</dbReference>
<accession>A0A8K0WWB6</accession>
<evidence type="ECO:0000313" key="8">
    <source>
        <dbReference type="EMBL" id="KAH7325699.1"/>
    </source>
</evidence>
<evidence type="ECO:0000313" key="9">
    <source>
        <dbReference type="Proteomes" id="UP000813444"/>
    </source>
</evidence>
<evidence type="ECO:0000256" key="6">
    <source>
        <dbReference type="SAM" id="MobiDB-lite"/>
    </source>
</evidence>
<dbReference type="Pfam" id="PF00172">
    <property type="entry name" value="Zn_clus"/>
    <property type="match status" value="1"/>
</dbReference>
<keyword evidence="5" id="KW-0539">Nucleus</keyword>
<dbReference type="GO" id="GO:0000981">
    <property type="term" value="F:DNA-binding transcription factor activity, RNA polymerase II-specific"/>
    <property type="evidence" value="ECO:0007669"/>
    <property type="project" value="InterPro"/>
</dbReference>
<feature type="domain" description="Zn(2)-C6 fungal-type" evidence="7">
    <location>
        <begin position="37"/>
        <end position="66"/>
    </location>
</feature>
<dbReference type="PANTHER" id="PTHR47660">
    <property type="entry name" value="TRANSCRIPTION FACTOR WITH C2H2 AND ZN(2)-CYS(6) DNA BINDING DOMAIN (EUROFUNG)-RELATED-RELATED"/>
    <property type="match status" value="1"/>
</dbReference>
<dbReference type="CDD" id="cd12148">
    <property type="entry name" value="fungal_TF_MHR"/>
    <property type="match status" value="1"/>
</dbReference>
<evidence type="ECO:0000256" key="2">
    <source>
        <dbReference type="ARBA" id="ARBA00022833"/>
    </source>
</evidence>
<dbReference type="InterPro" id="IPR001138">
    <property type="entry name" value="Zn2Cys6_DnaBD"/>
</dbReference>
<dbReference type="AlphaFoldDB" id="A0A8K0WWB6"/>
<dbReference type="GO" id="GO:0003677">
    <property type="term" value="F:DNA binding"/>
    <property type="evidence" value="ECO:0007669"/>
    <property type="project" value="InterPro"/>
</dbReference>
<evidence type="ECO:0000259" key="7">
    <source>
        <dbReference type="PROSITE" id="PS50048"/>
    </source>
</evidence>
<keyword evidence="4" id="KW-0804">Transcription</keyword>
<dbReference type="Proteomes" id="UP000813444">
    <property type="component" value="Unassembled WGS sequence"/>
</dbReference>
<dbReference type="PROSITE" id="PS50048">
    <property type="entry name" value="ZN2_CY6_FUNGAL_2"/>
    <property type="match status" value="1"/>
</dbReference>
<comment type="caution">
    <text evidence="8">The sequence shown here is derived from an EMBL/GenBank/DDBJ whole genome shotgun (WGS) entry which is preliminary data.</text>
</comment>
<dbReference type="CDD" id="cd00067">
    <property type="entry name" value="GAL4"/>
    <property type="match status" value="1"/>
</dbReference>
<keyword evidence="3" id="KW-0805">Transcription regulation</keyword>
<organism evidence="8 9">
    <name type="scientific">Stachybotrys elegans</name>
    <dbReference type="NCBI Taxonomy" id="80388"/>
    <lineage>
        <taxon>Eukaryota</taxon>
        <taxon>Fungi</taxon>
        <taxon>Dikarya</taxon>
        <taxon>Ascomycota</taxon>
        <taxon>Pezizomycotina</taxon>
        <taxon>Sordariomycetes</taxon>
        <taxon>Hypocreomycetidae</taxon>
        <taxon>Hypocreales</taxon>
        <taxon>Stachybotryaceae</taxon>
        <taxon>Stachybotrys</taxon>
    </lineage>
</organism>
<evidence type="ECO:0000256" key="4">
    <source>
        <dbReference type="ARBA" id="ARBA00023163"/>
    </source>
</evidence>
<dbReference type="InterPro" id="IPR036864">
    <property type="entry name" value="Zn2-C6_fun-type_DNA-bd_sf"/>
</dbReference>
<dbReference type="Gene3D" id="4.10.240.10">
    <property type="entry name" value="Zn(2)-C6 fungal-type DNA-binding domain"/>
    <property type="match status" value="1"/>
</dbReference>